<dbReference type="Proteomes" id="UP001596263">
    <property type="component" value="Unassembled WGS sequence"/>
</dbReference>
<evidence type="ECO:0000256" key="1">
    <source>
        <dbReference type="ARBA" id="ARBA00022729"/>
    </source>
</evidence>
<evidence type="ECO:0008006" key="4">
    <source>
        <dbReference type="Google" id="ProtNLM"/>
    </source>
</evidence>
<comment type="caution">
    <text evidence="2">The sequence shown here is derived from an EMBL/GenBank/DDBJ whole genome shotgun (WGS) entry which is preliminary data.</text>
</comment>
<evidence type="ECO:0000313" key="2">
    <source>
        <dbReference type="EMBL" id="MFC5212996.1"/>
    </source>
</evidence>
<dbReference type="Gene3D" id="2.60.40.1240">
    <property type="match status" value="1"/>
</dbReference>
<sequence>MEKGQTLPVAIAPNEILDIPASSAEVTLTDYRQADVLPQGEYLSPETADPQNTFVCLEFKVKNTSIEEFDTAPLTRARWTGKDGETKQIDHEIGGDCAELGFVKENLLNEPDPRPGEFVRGTTVLMVPDTQPGALEFSDSVEHPMFKIETSRSR</sequence>
<protein>
    <recommendedName>
        <fullName evidence="4">DUF4352 domain-containing protein</fullName>
    </recommendedName>
</protein>
<dbReference type="EMBL" id="JBHSKM010000002">
    <property type="protein sequence ID" value="MFC5212996.1"/>
    <property type="molecule type" value="Genomic_DNA"/>
</dbReference>
<evidence type="ECO:0000313" key="3">
    <source>
        <dbReference type="Proteomes" id="UP001596263"/>
    </source>
</evidence>
<proteinExistence type="predicted"/>
<gene>
    <name evidence="2" type="ORF">ACFPQ9_04025</name>
</gene>
<accession>A0ABW0CCR0</accession>
<dbReference type="InterPro" id="IPR029050">
    <property type="entry name" value="Immunoprotect_excell_Ig-like"/>
</dbReference>
<keyword evidence="1" id="KW-0732">Signal</keyword>
<dbReference type="RefSeq" id="WP_380846565.1">
    <property type="nucleotide sequence ID" value="NZ_JBHSKM010000002.1"/>
</dbReference>
<organism evidence="2 3">
    <name type="scientific">Streptomyces coerulescens</name>
    <dbReference type="NCBI Taxonomy" id="29304"/>
    <lineage>
        <taxon>Bacteria</taxon>
        <taxon>Bacillati</taxon>
        <taxon>Actinomycetota</taxon>
        <taxon>Actinomycetes</taxon>
        <taxon>Kitasatosporales</taxon>
        <taxon>Streptomycetaceae</taxon>
        <taxon>Streptomyces</taxon>
    </lineage>
</organism>
<reference evidence="3" key="1">
    <citation type="journal article" date="2019" name="Int. J. Syst. Evol. Microbiol.">
        <title>The Global Catalogue of Microorganisms (GCM) 10K type strain sequencing project: providing services to taxonomists for standard genome sequencing and annotation.</title>
        <authorList>
            <consortium name="The Broad Institute Genomics Platform"/>
            <consortium name="The Broad Institute Genome Sequencing Center for Infectious Disease"/>
            <person name="Wu L."/>
            <person name="Ma J."/>
        </authorList>
    </citation>
    <scope>NUCLEOTIDE SEQUENCE [LARGE SCALE GENOMIC DNA]</scope>
    <source>
        <strain evidence="3">KCTC 42586</strain>
    </source>
</reference>
<name>A0ABW0CCR0_STRCD</name>
<keyword evidence="3" id="KW-1185">Reference proteome</keyword>